<gene>
    <name evidence="1" type="ORF">COX91_01685</name>
</gene>
<dbReference type="SUPFAM" id="SSF51735">
    <property type="entry name" value="NAD(P)-binding Rossmann-fold domains"/>
    <property type="match status" value="1"/>
</dbReference>
<dbReference type="EMBL" id="PFPA01000039">
    <property type="protein sequence ID" value="PIZ88144.1"/>
    <property type="molecule type" value="Genomic_DNA"/>
</dbReference>
<dbReference type="Gene3D" id="3.40.50.720">
    <property type="entry name" value="NAD(P)-binding Rossmann-like Domain"/>
    <property type="match status" value="1"/>
</dbReference>
<name>A0A2M7UVZ3_9BACT</name>
<dbReference type="Proteomes" id="UP000230081">
    <property type="component" value="Unassembled WGS sequence"/>
</dbReference>
<comment type="caution">
    <text evidence="1">The sequence shown here is derived from an EMBL/GenBank/DDBJ whole genome shotgun (WGS) entry which is preliminary data.</text>
</comment>
<dbReference type="InterPro" id="IPR036291">
    <property type="entry name" value="NAD(P)-bd_dom_sf"/>
</dbReference>
<protein>
    <submittedName>
        <fullName evidence="1">Short-chain dehydrogenase</fullName>
    </submittedName>
</protein>
<dbReference type="InterPro" id="IPR002347">
    <property type="entry name" value="SDR_fam"/>
</dbReference>
<evidence type="ECO:0000313" key="2">
    <source>
        <dbReference type="Proteomes" id="UP000230081"/>
    </source>
</evidence>
<reference evidence="2" key="1">
    <citation type="submission" date="2017-09" db="EMBL/GenBank/DDBJ databases">
        <title>Depth-based differentiation of microbial function through sediment-hosted aquifers and enrichment of novel symbionts in the deep terrestrial subsurface.</title>
        <authorList>
            <person name="Probst A.J."/>
            <person name="Ladd B."/>
            <person name="Jarett J.K."/>
            <person name="Geller-Mcgrath D.E."/>
            <person name="Sieber C.M.K."/>
            <person name="Emerson J.B."/>
            <person name="Anantharaman K."/>
            <person name="Thomas B.C."/>
            <person name="Malmstrom R."/>
            <person name="Stieglmeier M."/>
            <person name="Klingl A."/>
            <person name="Woyke T."/>
            <person name="Ryan C.M."/>
            <person name="Banfield J.F."/>
        </authorList>
    </citation>
    <scope>NUCLEOTIDE SEQUENCE [LARGE SCALE GENOMIC DNA]</scope>
</reference>
<organism evidence="1 2">
    <name type="scientific">Candidatus Nealsonbacteria bacterium CG_4_10_14_0_2_um_filter_39_15</name>
    <dbReference type="NCBI Taxonomy" id="1974681"/>
    <lineage>
        <taxon>Bacteria</taxon>
        <taxon>Candidatus Nealsoniibacteriota</taxon>
    </lineage>
</organism>
<evidence type="ECO:0000313" key="1">
    <source>
        <dbReference type="EMBL" id="PIZ88144.1"/>
    </source>
</evidence>
<dbReference type="AlphaFoldDB" id="A0A2M7UVZ3"/>
<feature type="non-terminal residue" evidence="1">
    <location>
        <position position="1"/>
    </location>
</feature>
<sequence length="34" mass="3587">KPEEVSNLVLFLVSDDSSYMTGSTVVIDGGWLAG</sequence>
<proteinExistence type="predicted"/>
<dbReference type="Pfam" id="PF13561">
    <property type="entry name" value="adh_short_C2"/>
    <property type="match status" value="1"/>
</dbReference>
<accession>A0A2M7UVZ3</accession>